<feature type="transmembrane region" description="Helical" evidence="1">
    <location>
        <begin position="134"/>
        <end position="159"/>
    </location>
</feature>
<keyword evidence="3" id="KW-1185">Reference proteome</keyword>
<name>A0A5B8A7A4_9BACT</name>
<feature type="transmembrane region" description="Helical" evidence="1">
    <location>
        <begin position="171"/>
        <end position="195"/>
    </location>
</feature>
<protein>
    <submittedName>
        <fullName evidence="2">M50 family metallopeptidase</fullName>
    </submittedName>
</protein>
<keyword evidence="1" id="KW-0472">Membrane</keyword>
<evidence type="ECO:0000256" key="1">
    <source>
        <dbReference type="SAM" id="Phobius"/>
    </source>
</evidence>
<sequence length="397" mass="43502">MASTSTPSKRNRSSETKRALLGALLGASVTLLTIDWIESYIRYVRASPLAGWQYFLYLAVGFLTMRLLITALHEGGHFLAAYLLKFRCLTYVVAWLYVERKAARWQVRLKRKPGKIMGYVRAVPAAGPHLRRGLAVYFLGGILANIVTGSAALLAGKALADRHIFAASPELAFVLVQALYLFGGLSIFIGLANLIPFTTSTKHTSDGGHVLRLLRGGASLQRQLALYTLSSVSHAGTRPRNWDAEVVKQLSTAPDGSSFDCTSHFYTYLYHLDNQDFTQAEFHLEKALSLLPLTTAEVQQQLCCEATYFAATHTHDVAQAELWLAKAQQIKPFEAEEGLLAQATVAGAMGNEAAARKSLAALSAQLADINDLASQLLLRERIATQQLELNRRAVLQA</sequence>
<keyword evidence="1" id="KW-1133">Transmembrane helix</keyword>
<feature type="transmembrane region" description="Helical" evidence="1">
    <location>
        <begin position="78"/>
        <end position="98"/>
    </location>
</feature>
<keyword evidence="1" id="KW-0812">Transmembrane</keyword>
<dbReference type="EMBL" id="CP040896">
    <property type="protein sequence ID" value="QDA62342.1"/>
    <property type="molecule type" value="Genomic_DNA"/>
</dbReference>
<evidence type="ECO:0000313" key="3">
    <source>
        <dbReference type="Proteomes" id="UP000305398"/>
    </source>
</evidence>
<dbReference type="CDD" id="cd05709">
    <property type="entry name" value="S2P-M50"/>
    <property type="match status" value="1"/>
</dbReference>
<gene>
    <name evidence="2" type="ORF">FHG12_20580</name>
</gene>
<evidence type="ECO:0000313" key="2">
    <source>
        <dbReference type="EMBL" id="QDA62342.1"/>
    </source>
</evidence>
<organism evidence="2 3">
    <name type="scientific">Hymenobacter jejuensis</name>
    <dbReference type="NCBI Taxonomy" id="2502781"/>
    <lineage>
        <taxon>Bacteria</taxon>
        <taxon>Pseudomonadati</taxon>
        <taxon>Bacteroidota</taxon>
        <taxon>Cytophagia</taxon>
        <taxon>Cytophagales</taxon>
        <taxon>Hymenobacteraceae</taxon>
        <taxon>Hymenobacter</taxon>
    </lineage>
</organism>
<dbReference type="AlphaFoldDB" id="A0A5B8A7A4"/>
<dbReference type="OrthoDB" id="872766at2"/>
<reference evidence="2 3" key="1">
    <citation type="submission" date="2019-06" db="EMBL/GenBank/DDBJ databases">
        <authorList>
            <person name="Srinivasan S."/>
        </authorList>
    </citation>
    <scope>NUCLEOTIDE SEQUENCE [LARGE SCALE GENOMIC DNA]</scope>
    <source>
        <strain evidence="2 3">17J68-5</strain>
    </source>
</reference>
<dbReference type="Proteomes" id="UP000305398">
    <property type="component" value="Chromosome"/>
</dbReference>
<dbReference type="KEGG" id="hyj:FHG12_20580"/>
<accession>A0A5B8A7A4</accession>
<proteinExistence type="predicted"/>
<feature type="transmembrane region" description="Helical" evidence="1">
    <location>
        <begin position="49"/>
        <end position="72"/>
    </location>
</feature>
<dbReference type="RefSeq" id="WP_139517573.1">
    <property type="nucleotide sequence ID" value="NZ_CP040896.1"/>
</dbReference>